<dbReference type="NCBIfam" id="TIGR03366">
    <property type="entry name" value="HpnZ_proposed"/>
    <property type="match status" value="1"/>
</dbReference>
<sequence length="349" mass="35646">MGGDVGGDTVRFARWDGAGSPFRVVSTALPARLDAGEVLVEVELATICGSDLHTVAGHRPAPTPTVLGHEQVGRVVAAAPGAPVRPGDRVVWSVTVSCGACPRCTRGLEHKCVRLRKFGHEPVDGGWTLSGGFATHAVLPAGTTIVPVPEDLPDVVAAPASCATATVAAMLDAAPPLPGRRVLVTGAGLLGVTAAAMCATAGAEVTVSDPDPARRRLATRFGADRVAAPGEPLTGFDVALELSGSATAVEGCLAALDVGGHAVLAGSVSPGPPVTIAPERFVRNLLTVTGVHNYRPGHLRRAVAFLTGHAGRFPFAELVGERFGLAELDRAFAAAGRSPALRQAVEPRR</sequence>
<comment type="caution">
    <text evidence="8">The sequence shown here is derived from an EMBL/GenBank/DDBJ whole genome shotgun (WGS) entry which is preliminary data.</text>
</comment>
<dbReference type="InterPro" id="IPR013149">
    <property type="entry name" value="ADH-like_C"/>
</dbReference>
<keyword evidence="3 5" id="KW-0862">Zinc</keyword>
<keyword evidence="4" id="KW-0560">Oxidoreductase</keyword>
<dbReference type="PANTHER" id="PTHR43401">
    <property type="entry name" value="L-THREONINE 3-DEHYDROGENASE"/>
    <property type="match status" value="1"/>
</dbReference>
<evidence type="ECO:0000256" key="5">
    <source>
        <dbReference type="RuleBase" id="RU361277"/>
    </source>
</evidence>
<dbReference type="SUPFAM" id="SSF50129">
    <property type="entry name" value="GroES-like"/>
    <property type="match status" value="1"/>
</dbReference>
<dbReference type="InterPro" id="IPR036291">
    <property type="entry name" value="NAD(P)-bd_dom_sf"/>
</dbReference>
<dbReference type="PANTHER" id="PTHR43401:SF2">
    <property type="entry name" value="L-THREONINE 3-DEHYDROGENASE"/>
    <property type="match status" value="1"/>
</dbReference>
<comment type="similarity">
    <text evidence="5">Belongs to the zinc-containing alcohol dehydrogenase family.</text>
</comment>
<evidence type="ECO:0000256" key="1">
    <source>
        <dbReference type="ARBA" id="ARBA00001947"/>
    </source>
</evidence>
<dbReference type="Gene3D" id="3.90.180.10">
    <property type="entry name" value="Medium-chain alcohol dehydrogenases, catalytic domain"/>
    <property type="match status" value="1"/>
</dbReference>
<dbReference type="InterPro" id="IPR050129">
    <property type="entry name" value="Zn_alcohol_dh"/>
</dbReference>
<evidence type="ECO:0000259" key="6">
    <source>
        <dbReference type="Pfam" id="PF00107"/>
    </source>
</evidence>
<evidence type="ECO:0000256" key="2">
    <source>
        <dbReference type="ARBA" id="ARBA00022723"/>
    </source>
</evidence>
<name>A0ABN2D8X5_9ACTN</name>
<dbReference type="RefSeq" id="WP_344514604.1">
    <property type="nucleotide sequence ID" value="NZ_BAAAQD010000048.1"/>
</dbReference>
<accession>A0ABN2D8X5</accession>
<feature type="domain" description="Alcohol dehydrogenase-like N-terminal" evidence="7">
    <location>
        <begin position="35"/>
        <end position="150"/>
    </location>
</feature>
<dbReference type="InterPro" id="IPR011032">
    <property type="entry name" value="GroES-like_sf"/>
</dbReference>
<reference evidence="8 9" key="1">
    <citation type="journal article" date="2019" name="Int. J. Syst. Evol. Microbiol.">
        <title>The Global Catalogue of Microorganisms (GCM) 10K type strain sequencing project: providing services to taxonomists for standard genome sequencing and annotation.</title>
        <authorList>
            <consortium name="The Broad Institute Genomics Platform"/>
            <consortium name="The Broad Institute Genome Sequencing Center for Infectious Disease"/>
            <person name="Wu L."/>
            <person name="Ma J."/>
        </authorList>
    </citation>
    <scope>NUCLEOTIDE SEQUENCE [LARGE SCALE GENOMIC DNA]</scope>
    <source>
        <strain evidence="8 9">JCM 15933</strain>
    </source>
</reference>
<dbReference type="InterPro" id="IPR013154">
    <property type="entry name" value="ADH-like_N"/>
</dbReference>
<dbReference type="Gene3D" id="3.40.50.720">
    <property type="entry name" value="NAD(P)-binding Rossmann-like Domain"/>
    <property type="match status" value="1"/>
</dbReference>
<gene>
    <name evidence="8" type="ORF">GCM10009827_112720</name>
</gene>
<evidence type="ECO:0000256" key="3">
    <source>
        <dbReference type="ARBA" id="ARBA00022833"/>
    </source>
</evidence>
<evidence type="ECO:0000256" key="4">
    <source>
        <dbReference type="ARBA" id="ARBA00023002"/>
    </source>
</evidence>
<dbReference type="CDD" id="cd08231">
    <property type="entry name" value="MDR_TM0436_like"/>
    <property type="match status" value="1"/>
</dbReference>
<evidence type="ECO:0000313" key="9">
    <source>
        <dbReference type="Proteomes" id="UP001501470"/>
    </source>
</evidence>
<dbReference type="Pfam" id="PF00107">
    <property type="entry name" value="ADH_zinc_N"/>
    <property type="match status" value="1"/>
</dbReference>
<proteinExistence type="inferred from homology"/>
<feature type="domain" description="Alcohol dehydrogenase-like C-terminal" evidence="6">
    <location>
        <begin position="190"/>
        <end position="306"/>
    </location>
</feature>
<organism evidence="8 9">
    <name type="scientific">Dactylosporangium maewongense</name>
    <dbReference type="NCBI Taxonomy" id="634393"/>
    <lineage>
        <taxon>Bacteria</taxon>
        <taxon>Bacillati</taxon>
        <taxon>Actinomycetota</taxon>
        <taxon>Actinomycetes</taxon>
        <taxon>Micromonosporales</taxon>
        <taxon>Micromonosporaceae</taxon>
        <taxon>Dactylosporangium</taxon>
    </lineage>
</organism>
<dbReference type="Pfam" id="PF08240">
    <property type="entry name" value="ADH_N"/>
    <property type="match status" value="1"/>
</dbReference>
<evidence type="ECO:0000259" key="7">
    <source>
        <dbReference type="Pfam" id="PF08240"/>
    </source>
</evidence>
<dbReference type="PROSITE" id="PS00059">
    <property type="entry name" value="ADH_ZINC"/>
    <property type="match status" value="1"/>
</dbReference>
<dbReference type="EMBL" id="BAAAQD010000048">
    <property type="protein sequence ID" value="GAA1572160.1"/>
    <property type="molecule type" value="Genomic_DNA"/>
</dbReference>
<protein>
    <submittedName>
        <fullName evidence="8">Alcohol dehydrogenase catalytic domain-containing protein</fullName>
    </submittedName>
</protein>
<dbReference type="InterPro" id="IPR002328">
    <property type="entry name" value="ADH_Zn_CS"/>
</dbReference>
<keyword evidence="9" id="KW-1185">Reference proteome</keyword>
<comment type="cofactor">
    <cofactor evidence="1 5">
        <name>Zn(2+)</name>
        <dbReference type="ChEBI" id="CHEBI:29105"/>
    </cofactor>
</comment>
<keyword evidence="2 5" id="KW-0479">Metal-binding</keyword>
<dbReference type="InterPro" id="IPR017743">
    <property type="entry name" value="ADH_phosphonate_catab-assoc"/>
</dbReference>
<dbReference type="Proteomes" id="UP001501470">
    <property type="component" value="Unassembled WGS sequence"/>
</dbReference>
<evidence type="ECO:0000313" key="8">
    <source>
        <dbReference type="EMBL" id="GAA1572160.1"/>
    </source>
</evidence>
<dbReference type="SUPFAM" id="SSF51735">
    <property type="entry name" value="NAD(P)-binding Rossmann-fold domains"/>
    <property type="match status" value="1"/>
</dbReference>